<accession>A0A1X9M912</accession>
<dbReference type="AlphaFoldDB" id="A0A1X9M912"/>
<dbReference type="RefSeq" id="WP_066152157.1">
    <property type="nucleotide sequence ID" value="NZ_CP020814.1"/>
</dbReference>
<reference evidence="1 2" key="1">
    <citation type="submission" date="2017-04" db="EMBL/GenBank/DDBJ databases">
        <title>Bacillus krulwichiae AM31D Genome sequencing and assembly.</title>
        <authorList>
            <person name="Krulwich T.A."/>
            <person name="Anastor L."/>
            <person name="Ehrlich R."/>
            <person name="Ehrlich G.D."/>
            <person name="Janto B."/>
        </authorList>
    </citation>
    <scope>NUCLEOTIDE SEQUENCE [LARGE SCALE GENOMIC DNA]</scope>
    <source>
        <strain evidence="1 2">AM31D</strain>
    </source>
</reference>
<protein>
    <submittedName>
        <fullName evidence="1">Uncharacterized protein</fullName>
    </submittedName>
</protein>
<dbReference type="EMBL" id="CP020814">
    <property type="protein sequence ID" value="ARK29949.1"/>
    <property type="molecule type" value="Genomic_DNA"/>
</dbReference>
<dbReference type="Proteomes" id="UP000193006">
    <property type="component" value="Chromosome"/>
</dbReference>
<dbReference type="PROSITE" id="PS51257">
    <property type="entry name" value="PROKAR_LIPOPROTEIN"/>
    <property type="match status" value="1"/>
</dbReference>
<gene>
    <name evidence="1" type="ORF">BkAM31D_08770</name>
</gene>
<keyword evidence="2" id="KW-1185">Reference proteome</keyword>
<dbReference type="KEGG" id="bkw:BkAM31D_08770"/>
<sequence length="213" mass="25207">MVIKKFPWFIIILVLVACNNEDETIEQQELREKLIEVNQLGVMGELNKADIDVAISEASQLDLQGVDRKWFILFHLLYTTNGIEADTEKVYEDSQLRILYEQTWQELALERYGVQLEEEKLQEILETSLRPLKESVLTSEEEQEDGVHHYFAEALGYSLDEYFYMYTIHVYERRAISETLYPLLEREYNLADEHDVSLQYRMEVIEEIVETIV</sequence>
<name>A0A1X9M912_9BACI</name>
<organism evidence="1 2">
    <name type="scientific">Halalkalibacter krulwichiae</name>
    <dbReference type="NCBI Taxonomy" id="199441"/>
    <lineage>
        <taxon>Bacteria</taxon>
        <taxon>Bacillati</taxon>
        <taxon>Bacillota</taxon>
        <taxon>Bacilli</taxon>
        <taxon>Bacillales</taxon>
        <taxon>Bacillaceae</taxon>
        <taxon>Halalkalibacter</taxon>
    </lineage>
</organism>
<proteinExistence type="predicted"/>
<evidence type="ECO:0000313" key="2">
    <source>
        <dbReference type="Proteomes" id="UP000193006"/>
    </source>
</evidence>
<evidence type="ECO:0000313" key="1">
    <source>
        <dbReference type="EMBL" id="ARK29949.1"/>
    </source>
</evidence>
<dbReference type="STRING" id="199441.BkAM31D_08770"/>